<dbReference type="Proteomes" id="UP000094472">
    <property type="component" value="Unassembled WGS sequence"/>
</dbReference>
<dbReference type="Gene3D" id="3.40.1520.20">
    <property type="match status" value="2"/>
</dbReference>
<evidence type="ECO:0000313" key="2">
    <source>
        <dbReference type="Proteomes" id="UP000094472"/>
    </source>
</evidence>
<comment type="caution">
    <text evidence="1">The sequence shown here is derived from an EMBL/GenBank/DDBJ whole genome shotgun (WGS) entry which is preliminary data.</text>
</comment>
<name>A0A1E3VL33_9HYPH</name>
<gene>
    <name evidence="1" type="ORF">AUC69_03515</name>
</gene>
<evidence type="ECO:0000313" key="1">
    <source>
        <dbReference type="EMBL" id="ODR94227.1"/>
    </source>
</evidence>
<dbReference type="AlphaFoldDB" id="A0A1E3VL33"/>
<keyword evidence="2" id="KW-1185">Reference proteome</keyword>
<organism evidence="1 2">
    <name type="scientific">Methyloceanibacter superfactus</name>
    <dbReference type="NCBI Taxonomy" id="1774969"/>
    <lineage>
        <taxon>Bacteria</taxon>
        <taxon>Pseudomonadati</taxon>
        <taxon>Pseudomonadota</taxon>
        <taxon>Alphaproteobacteria</taxon>
        <taxon>Hyphomicrobiales</taxon>
        <taxon>Hyphomicrobiaceae</taxon>
        <taxon>Methyloceanibacter</taxon>
    </lineage>
</organism>
<evidence type="ECO:0008006" key="3">
    <source>
        <dbReference type="Google" id="ProtNLM"/>
    </source>
</evidence>
<dbReference type="STRING" id="1774969.AUC69_03515"/>
<reference evidence="1 2" key="1">
    <citation type="journal article" date="2016" name="Environ. Microbiol.">
        <title>New Methyloceanibacter diversity from North Sea sediments includes methanotroph containing solely the soluble methane monooxygenase.</title>
        <authorList>
            <person name="Vekeman B."/>
            <person name="Kerckhof F.M."/>
            <person name="Cremers G."/>
            <person name="de Vos P."/>
            <person name="Vandamme P."/>
            <person name="Boon N."/>
            <person name="Op den Camp H.J."/>
            <person name="Heylen K."/>
        </authorList>
    </citation>
    <scope>NUCLEOTIDE SEQUENCE [LARGE SCALE GENOMIC DNA]</scope>
    <source>
        <strain evidence="1 2">R-67175</strain>
    </source>
</reference>
<protein>
    <recommendedName>
        <fullName evidence="3">BON domain-containing protein</fullName>
    </recommendedName>
</protein>
<accession>A0A1E3VL33</accession>
<dbReference type="EMBL" id="LPWF01000036">
    <property type="protein sequence ID" value="ODR94227.1"/>
    <property type="molecule type" value="Genomic_DNA"/>
</dbReference>
<sequence length="321" mass="34377">MVLAAFGAHAGFCPDPALKSGAAAARPLVLAGAKTEPQQTAYVWSATRMESGLRLRGVAPSEEDRRTMLGMVKANFPDLVVEDRLRIVEGGPPREQWLGAVSFGLQQLAHLKRGSVRLLNVGLRVSGEARSAGDYVEIKKALAGPLPTGLVVKGDNVRPPIADPFVFTADLGTNALSLAGSVPSEDSRKQLRDLSRQIFERPGLDDRLEVASGAPKNWDEAVTAALRALSRLESGKVAMSGLAVTIEGVAPDKGTAVAVSYQLRRDLPKLFSTSESIKWKEASASRDVAAQVLPRIKEYARTNGGKMKRELPPLLPLLDTQ</sequence>
<proteinExistence type="predicted"/>